<organism evidence="1 2">
    <name type="scientific">Acropora cervicornis</name>
    <name type="common">Staghorn coral</name>
    <dbReference type="NCBI Taxonomy" id="6130"/>
    <lineage>
        <taxon>Eukaryota</taxon>
        <taxon>Metazoa</taxon>
        <taxon>Cnidaria</taxon>
        <taxon>Anthozoa</taxon>
        <taxon>Hexacorallia</taxon>
        <taxon>Scleractinia</taxon>
        <taxon>Astrocoeniina</taxon>
        <taxon>Acroporidae</taxon>
        <taxon>Acropora</taxon>
    </lineage>
</organism>
<accession>A0AAD9QMZ0</accession>
<keyword evidence="2" id="KW-1185">Reference proteome</keyword>
<evidence type="ECO:0000313" key="1">
    <source>
        <dbReference type="EMBL" id="KAK2564221.1"/>
    </source>
</evidence>
<gene>
    <name evidence="1" type="ORF">P5673_012468</name>
</gene>
<sequence length="92" mass="10283">MQHISLRVHLEVKEYKIQNQRIRSLTGKRPYKKRELGSLSPPTRASLGLTTLGQLLPMCSEISISGYRSYGISLSAMGHKCSHSQATLTLEI</sequence>
<comment type="caution">
    <text evidence="1">The sequence shown here is derived from an EMBL/GenBank/DDBJ whole genome shotgun (WGS) entry which is preliminary data.</text>
</comment>
<reference evidence="1" key="1">
    <citation type="journal article" date="2023" name="G3 (Bethesda)">
        <title>Whole genome assembly and annotation of the endangered Caribbean coral Acropora cervicornis.</title>
        <authorList>
            <person name="Selwyn J.D."/>
            <person name="Vollmer S.V."/>
        </authorList>
    </citation>
    <scope>NUCLEOTIDE SEQUENCE</scope>
    <source>
        <strain evidence="1">K2</strain>
    </source>
</reference>
<dbReference type="AlphaFoldDB" id="A0AAD9QMZ0"/>
<reference evidence="1" key="2">
    <citation type="journal article" date="2023" name="Science">
        <title>Genomic signatures of disease resistance in endangered staghorn corals.</title>
        <authorList>
            <person name="Vollmer S.V."/>
            <person name="Selwyn J.D."/>
            <person name="Despard B.A."/>
            <person name="Roesel C.L."/>
        </authorList>
    </citation>
    <scope>NUCLEOTIDE SEQUENCE</scope>
    <source>
        <strain evidence="1">K2</strain>
    </source>
</reference>
<proteinExistence type="predicted"/>
<protein>
    <submittedName>
        <fullName evidence="1">Uncharacterized protein</fullName>
    </submittedName>
</protein>
<evidence type="ECO:0000313" key="2">
    <source>
        <dbReference type="Proteomes" id="UP001249851"/>
    </source>
</evidence>
<name>A0AAD9QMZ0_ACRCE</name>
<dbReference type="EMBL" id="JARQWQ010000023">
    <property type="protein sequence ID" value="KAK2564221.1"/>
    <property type="molecule type" value="Genomic_DNA"/>
</dbReference>
<dbReference type="Proteomes" id="UP001249851">
    <property type="component" value="Unassembled WGS sequence"/>
</dbReference>